<dbReference type="Proteomes" id="UP000002624">
    <property type="component" value="Unassembled WGS sequence"/>
</dbReference>
<dbReference type="EMBL" id="GG692420">
    <property type="protein sequence ID" value="EER44411.1"/>
    <property type="molecule type" value="Genomic_DNA"/>
</dbReference>
<dbReference type="CDD" id="cd02440">
    <property type="entry name" value="AdoMet_MTases"/>
    <property type="match status" value="1"/>
</dbReference>
<evidence type="ECO:0000256" key="1">
    <source>
        <dbReference type="SAM" id="MobiDB-lite"/>
    </source>
</evidence>
<proteinExistence type="predicted"/>
<dbReference type="OrthoDB" id="2013972at2759"/>
<organism evidence="2 3">
    <name type="scientific">Ajellomyces capsulatus (strain H143)</name>
    <name type="common">Darling's disease fungus</name>
    <name type="synonym">Histoplasma capsulatum</name>
    <dbReference type="NCBI Taxonomy" id="544712"/>
    <lineage>
        <taxon>Eukaryota</taxon>
        <taxon>Fungi</taxon>
        <taxon>Dikarya</taxon>
        <taxon>Ascomycota</taxon>
        <taxon>Pezizomycotina</taxon>
        <taxon>Eurotiomycetes</taxon>
        <taxon>Eurotiomycetidae</taxon>
        <taxon>Onygenales</taxon>
        <taxon>Ajellomycetaceae</taxon>
        <taxon>Histoplasma</taxon>
    </lineage>
</organism>
<dbReference type="HOGENOM" id="CLU_010595_0_2_1"/>
<keyword evidence="2" id="KW-0489">Methyltransferase</keyword>
<keyword evidence="2" id="KW-0808">Transferase</keyword>
<evidence type="ECO:0000313" key="3">
    <source>
        <dbReference type="Proteomes" id="UP000002624"/>
    </source>
</evidence>
<feature type="compositionally biased region" description="Basic and acidic residues" evidence="1">
    <location>
        <begin position="1"/>
        <end position="16"/>
    </location>
</feature>
<feature type="region of interest" description="Disordered" evidence="1">
    <location>
        <begin position="1"/>
        <end position="20"/>
    </location>
</feature>
<dbReference type="SUPFAM" id="SSF53335">
    <property type="entry name" value="S-adenosyl-L-methionine-dependent methyltransferases"/>
    <property type="match status" value="1"/>
</dbReference>
<dbReference type="InterPro" id="IPR029063">
    <property type="entry name" value="SAM-dependent_MTases_sf"/>
</dbReference>
<dbReference type="PANTHER" id="PTHR43591:SF24">
    <property type="entry name" value="2-METHOXY-6-POLYPRENYL-1,4-BENZOQUINOL METHYLASE, MITOCHONDRIAL"/>
    <property type="match status" value="1"/>
</dbReference>
<dbReference type="PANTHER" id="PTHR43591">
    <property type="entry name" value="METHYLTRANSFERASE"/>
    <property type="match status" value="1"/>
</dbReference>
<dbReference type="Pfam" id="PF13489">
    <property type="entry name" value="Methyltransf_23"/>
    <property type="match status" value="1"/>
</dbReference>
<protein>
    <submittedName>
        <fullName evidence="2">TAM domain methyltransferase</fullName>
    </submittedName>
</protein>
<reference evidence="3" key="1">
    <citation type="submission" date="2009-05" db="EMBL/GenBank/DDBJ databases">
        <title>The genome sequence of Ajellomyces capsulatus strain H143.</title>
        <authorList>
            <person name="Champion M."/>
            <person name="Cuomo C.A."/>
            <person name="Ma L.-J."/>
            <person name="Henn M.R."/>
            <person name="Sil A."/>
            <person name="Goldman B."/>
            <person name="Young S.K."/>
            <person name="Kodira C.D."/>
            <person name="Zeng Q."/>
            <person name="Koehrsen M."/>
            <person name="Alvarado L."/>
            <person name="Berlin A.M."/>
            <person name="Borenstein D."/>
            <person name="Chen Z."/>
            <person name="Engels R."/>
            <person name="Freedman E."/>
            <person name="Gellesch M."/>
            <person name="Goldberg J."/>
            <person name="Griggs A."/>
            <person name="Gujja S."/>
            <person name="Heiman D.I."/>
            <person name="Hepburn T.A."/>
            <person name="Howarth C."/>
            <person name="Jen D."/>
            <person name="Larson L."/>
            <person name="Lewis B."/>
            <person name="Mehta T."/>
            <person name="Park D."/>
            <person name="Pearson M."/>
            <person name="Roberts A."/>
            <person name="Saif S."/>
            <person name="Shea T.D."/>
            <person name="Shenoy N."/>
            <person name="Sisk P."/>
            <person name="Stolte C."/>
            <person name="Sykes S."/>
            <person name="Walk T."/>
            <person name="White J."/>
            <person name="Yandava C."/>
            <person name="Klein B."/>
            <person name="McEwen J.G."/>
            <person name="Puccia R."/>
            <person name="Goldman G.H."/>
            <person name="Felipe M.S."/>
            <person name="Nino-Vega G."/>
            <person name="San-Blas G."/>
            <person name="Taylor J.W."/>
            <person name="Mendoza L."/>
            <person name="Galagan J.E."/>
            <person name="Nusbaum C."/>
            <person name="Birren B.W."/>
        </authorList>
    </citation>
    <scope>NUCLEOTIDE SEQUENCE [LARGE SCALE GENOMIC DNA]</scope>
    <source>
        <strain evidence="3">H143</strain>
    </source>
</reference>
<dbReference type="OMA" id="CEKIGRT"/>
<dbReference type="Gene3D" id="3.40.50.150">
    <property type="entry name" value="Vaccinia Virus protein VP39"/>
    <property type="match status" value="1"/>
</dbReference>
<dbReference type="STRING" id="544712.C6H7P0"/>
<sequence>MELDGERVSDRSRVEVDESSAENRATLSEELLDFTESLHSSIVHYEWKNGRRYREGNYKFPNDEREQDRLNLVHYAIYYLCDEKLFMAPFNPDGKRILDTGTGTGKWPIEMGDLYPSAELTGVDLSPIQPRWAPPNVKFIVEDIEEDWIETEQYDFIHCRYLMGSIKDWPRLVKKFYQHLKPGGWVEFKDSTSTIFSEDGSVTPDYKVGEMLRNLRLASERIGITMDHAPSLKGWMEQAGFTNIEQRTMRLPIGTWPKNKRLKLIGAMMASHYLEGVEAFTLIPFTEILGWTTAEVDELNAQVRAAVQTKGVHPLHIYYVVWGQKPETCLRKQPAVTA</sequence>
<dbReference type="AlphaFoldDB" id="C6H7P0"/>
<dbReference type="GO" id="GO:0008168">
    <property type="term" value="F:methyltransferase activity"/>
    <property type="evidence" value="ECO:0007669"/>
    <property type="project" value="UniProtKB-KW"/>
</dbReference>
<dbReference type="eggNOG" id="ENOG502QSKG">
    <property type="taxonomic scope" value="Eukaryota"/>
</dbReference>
<gene>
    <name evidence="2" type="ORF">HCDG_02441</name>
</gene>
<dbReference type="GO" id="GO:0032259">
    <property type="term" value="P:methylation"/>
    <property type="evidence" value="ECO:0007669"/>
    <property type="project" value="UniProtKB-KW"/>
</dbReference>
<accession>C6H7P0</accession>
<dbReference type="VEuPathDB" id="FungiDB:HCDG_02441"/>
<evidence type="ECO:0000313" key="2">
    <source>
        <dbReference type="EMBL" id="EER44411.1"/>
    </source>
</evidence>
<name>C6H7P0_AJECH</name>